<proteinExistence type="predicted"/>
<dbReference type="InterPro" id="IPR006860">
    <property type="entry name" value="FecR"/>
</dbReference>
<comment type="caution">
    <text evidence="3">The sequence shown here is derived from an EMBL/GenBank/DDBJ whole genome shotgun (WGS) entry which is preliminary data.</text>
</comment>
<dbReference type="GO" id="GO:0016989">
    <property type="term" value="F:sigma factor antagonist activity"/>
    <property type="evidence" value="ECO:0007669"/>
    <property type="project" value="TreeGrafter"/>
</dbReference>
<dbReference type="AlphaFoldDB" id="A0A4Q7RTF0"/>
<dbReference type="OrthoDB" id="1100567at2"/>
<dbReference type="RefSeq" id="WP_130392486.1">
    <property type="nucleotide sequence ID" value="NZ_SGXM01000004.1"/>
</dbReference>
<dbReference type="Gene3D" id="2.60.120.1440">
    <property type="match status" value="1"/>
</dbReference>
<reference evidence="3 4" key="1">
    <citation type="journal article" date="2015" name="Stand. Genomic Sci.">
        <title>Genomic Encyclopedia of Bacterial and Archaeal Type Strains, Phase III: the genomes of soil and plant-associated and newly described type strains.</title>
        <authorList>
            <person name="Whitman W.B."/>
            <person name="Woyke T."/>
            <person name="Klenk H.P."/>
            <person name="Zhou Y."/>
            <person name="Lilburn T.G."/>
            <person name="Beck B.J."/>
            <person name="De Vos P."/>
            <person name="Vandamme P."/>
            <person name="Eisen J.A."/>
            <person name="Garrity G."/>
            <person name="Hugenholtz P."/>
            <person name="Kyrpides N.C."/>
        </authorList>
    </citation>
    <scope>NUCLEOTIDE SEQUENCE [LARGE SCALE GENOMIC DNA]</scope>
    <source>
        <strain evidence="3 4">ASC-9842</strain>
    </source>
</reference>
<dbReference type="InterPro" id="IPR032623">
    <property type="entry name" value="FecR_N"/>
</dbReference>
<protein>
    <submittedName>
        <fullName evidence="3">FecR family protein</fullName>
    </submittedName>
</protein>
<accession>A0A4Q7RTF0</accession>
<dbReference type="InterPro" id="IPR012373">
    <property type="entry name" value="Ferrdict_sens_TM"/>
</dbReference>
<evidence type="ECO:0000259" key="2">
    <source>
        <dbReference type="Pfam" id="PF16220"/>
    </source>
</evidence>
<sequence length="324" mass="34227">MAAPSDKALEQAALWLTTFESGEATPADEVACARWRGADPAHELAWQMIAETAGHLRDGLAGVPPGVVRHTLRGEAAVRSRRRALKALASVGAIALSGSGGWMMVRTGTYDRLAADHATRAGERRTVTLPDGTVVTLNTASAIDIAFDAQHRQVRLRAGEIDVRSGADALGRPLVIATRFGTVSPIGTRFVVRDIAAYDAIAVGVAEGAVRIEPAAGGPAARVEAGQQASFSRSSVSAPAPLDPGLRAWLDGMLVVRRMPLPRFVAELGRYRRGILRCDPALDGLAVSGAFPLDDTDAALTLLAKALPVRVRAVTPYWITILPR</sequence>
<dbReference type="Pfam" id="PF04773">
    <property type="entry name" value="FecR"/>
    <property type="match status" value="1"/>
</dbReference>
<dbReference type="PANTHER" id="PTHR30273">
    <property type="entry name" value="PERIPLASMIC SIGNAL SENSOR AND SIGMA FACTOR ACTIVATOR FECR-RELATED"/>
    <property type="match status" value="1"/>
</dbReference>
<evidence type="ECO:0000259" key="1">
    <source>
        <dbReference type="Pfam" id="PF04773"/>
    </source>
</evidence>
<feature type="domain" description="FecR N-terminal" evidence="2">
    <location>
        <begin position="10"/>
        <end position="49"/>
    </location>
</feature>
<dbReference type="PANTHER" id="PTHR30273:SF2">
    <property type="entry name" value="PROTEIN FECR"/>
    <property type="match status" value="1"/>
</dbReference>
<dbReference type="PIRSF" id="PIRSF018266">
    <property type="entry name" value="FecR"/>
    <property type="match status" value="1"/>
</dbReference>
<dbReference type="Pfam" id="PF16220">
    <property type="entry name" value="DUF4880"/>
    <property type="match status" value="1"/>
</dbReference>
<keyword evidence="4" id="KW-1185">Reference proteome</keyword>
<feature type="domain" description="FecR protein" evidence="1">
    <location>
        <begin position="116"/>
        <end position="211"/>
    </location>
</feature>
<evidence type="ECO:0000313" key="4">
    <source>
        <dbReference type="Proteomes" id="UP000291078"/>
    </source>
</evidence>
<evidence type="ECO:0000313" key="3">
    <source>
        <dbReference type="EMBL" id="RZT36874.1"/>
    </source>
</evidence>
<dbReference type="EMBL" id="SGXM01000004">
    <property type="protein sequence ID" value="RZT36874.1"/>
    <property type="molecule type" value="Genomic_DNA"/>
</dbReference>
<name>A0A4Q7RTF0_9BURK</name>
<dbReference type="Proteomes" id="UP000291078">
    <property type="component" value="Unassembled WGS sequence"/>
</dbReference>
<organism evidence="3 4">
    <name type="scientific">Cupriavidus agavae</name>
    <dbReference type="NCBI Taxonomy" id="1001822"/>
    <lineage>
        <taxon>Bacteria</taxon>
        <taxon>Pseudomonadati</taxon>
        <taxon>Pseudomonadota</taxon>
        <taxon>Betaproteobacteria</taxon>
        <taxon>Burkholderiales</taxon>
        <taxon>Burkholderiaceae</taxon>
        <taxon>Cupriavidus</taxon>
    </lineage>
</organism>
<gene>
    <name evidence="3" type="ORF">EV147_3538</name>
</gene>